<protein>
    <recommendedName>
        <fullName evidence="4">Lipocalin-like domain-containing protein</fullName>
    </recommendedName>
</protein>
<evidence type="ECO:0000313" key="2">
    <source>
        <dbReference type="EMBL" id="SIO02253.1"/>
    </source>
</evidence>
<keyword evidence="1" id="KW-0732">Signal</keyword>
<gene>
    <name evidence="2" type="ORF">SAMN05444394_2950</name>
</gene>
<dbReference type="STRING" id="226505.SAMN05444394_2950"/>
<evidence type="ECO:0000313" key="3">
    <source>
        <dbReference type="Proteomes" id="UP000185221"/>
    </source>
</evidence>
<sequence length="238" mass="27427">MKKELNYLLGCILLLLSIPAQAQKEKVLGFWAVENVMVGEENMTPVAKWFKINQDGTYQAGNGWLQNGEGHWDFDAETNKYAAQDNLDVADDFGAFDVSFTGEKMIFEREEEGMHVKVMLVPIEKLPMSPADYLEGIWDLVEITENEQSILNEFDGEGKHKLFIRWDRIYINFSPEGKRLSGYWHINGHRPEITLLPHQGDQGPESWKIEVDEKKLVMTGISDSNRGIQRKYQRLKSF</sequence>
<dbReference type="Proteomes" id="UP000185221">
    <property type="component" value="Unassembled WGS sequence"/>
</dbReference>
<proteinExistence type="predicted"/>
<feature type="chain" id="PRO_5013133892" description="Lipocalin-like domain-containing protein" evidence="1">
    <location>
        <begin position="23"/>
        <end position="238"/>
    </location>
</feature>
<accession>A0A1N6G410</accession>
<keyword evidence="3" id="KW-1185">Reference proteome</keyword>
<evidence type="ECO:0000256" key="1">
    <source>
        <dbReference type="SAM" id="SignalP"/>
    </source>
</evidence>
<reference evidence="3" key="1">
    <citation type="submission" date="2016-11" db="EMBL/GenBank/DDBJ databases">
        <authorList>
            <person name="Varghese N."/>
            <person name="Submissions S."/>
        </authorList>
    </citation>
    <scope>NUCLEOTIDE SEQUENCE [LARGE SCALE GENOMIC DNA]</scope>
    <source>
        <strain evidence="3">DSM 15292</strain>
    </source>
</reference>
<dbReference type="AlphaFoldDB" id="A0A1N6G410"/>
<name>A0A1N6G410_9BACT</name>
<organism evidence="2 3">
    <name type="scientific">Algoriphagus halophilus</name>
    <dbReference type="NCBI Taxonomy" id="226505"/>
    <lineage>
        <taxon>Bacteria</taxon>
        <taxon>Pseudomonadati</taxon>
        <taxon>Bacteroidota</taxon>
        <taxon>Cytophagia</taxon>
        <taxon>Cytophagales</taxon>
        <taxon>Cyclobacteriaceae</taxon>
        <taxon>Algoriphagus</taxon>
    </lineage>
</organism>
<evidence type="ECO:0008006" key="4">
    <source>
        <dbReference type="Google" id="ProtNLM"/>
    </source>
</evidence>
<dbReference type="EMBL" id="FSRC01000002">
    <property type="protein sequence ID" value="SIO02253.1"/>
    <property type="molecule type" value="Genomic_DNA"/>
</dbReference>
<dbReference type="OrthoDB" id="1187383at2"/>
<feature type="signal peptide" evidence="1">
    <location>
        <begin position="1"/>
        <end position="22"/>
    </location>
</feature>
<dbReference type="RefSeq" id="WP_074225737.1">
    <property type="nucleotide sequence ID" value="NZ_FSRC01000002.1"/>
</dbReference>